<proteinExistence type="predicted"/>
<protein>
    <submittedName>
        <fullName evidence="1">Uncharacterized protein</fullName>
    </submittedName>
</protein>
<reference evidence="1 2" key="1">
    <citation type="submission" date="2019-06" db="EMBL/GenBank/DDBJ databases">
        <title>Whole genome shotgun sequence of Cellulosimicrobium cellulans NBRC 15516.</title>
        <authorList>
            <person name="Hosoyama A."/>
            <person name="Uohara A."/>
            <person name="Ohji S."/>
            <person name="Ichikawa N."/>
        </authorList>
    </citation>
    <scope>NUCLEOTIDE SEQUENCE [LARGE SCALE GENOMIC DNA]</scope>
    <source>
        <strain evidence="1 2">NBRC 15516</strain>
    </source>
</reference>
<dbReference type="EMBL" id="BJNZ01000006">
    <property type="protein sequence ID" value="GED09381.1"/>
    <property type="molecule type" value="Genomic_DNA"/>
</dbReference>
<comment type="caution">
    <text evidence="1">The sequence shown here is derived from an EMBL/GenBank/DDBJ whole genome shotgun (WGS) entry which is preliminary data.</text>
</comment>
<gene>
    <name evidence="1" type="ORF">CCE02nite_13800</name>
</gene>
<accession>A0A4Y4E3X4</accession>
<sequence>MVALTLTLGACSGDAATDEPTPVTVGVEEYQPVLETRLPVPGSAEDEVSLGLVSLVADGSTVELRVLMTPRFVDADAEKPEEHSAYDMLGHDHNPTIVDVDALTEYDLISSGGTDLATDVVSATTVNGRPLLYQAWFPRPAGDPTAVDVRLHESWPPFEDVPVTYEVEE</sequence>
<dbReference type="AlphaFoldDB" id="A0A4Y4E3X4"/>
<organism evidence="1 2">
    <name type="scientific">Cellulosimicrobium cellulans</name>
    <name type="common">Arthrobacter luteus</name>
    <dbReference type="NCBI Taxonomy" id="1710"/>
    <lineage>
        <taxon>Bacteria</taxon>
        <taxon>Bacillati</taxon>
        <taxon>Actinomycetota</taxon>
        <taxon>Actinomycetes</taxon>
        <taxon>Micrococcales</taxon>
        <taxon>Promicromonosporaceae</taxon>
        <taxon>Cellulosimicrobium</taxon>
    </lineage>
</organism>
<name>A0A4Y4E3X4_CELCE</name>
<evidence type="ECO:0000313" key="2">
    <source>
        <dbReference type="Proteomes" id="UP000316659"/>
    </source>
</evidence>
<dbReference type="Proteomes" id="UP000316659">
    <property type="component" value="Unassembled WGS sequence"/>
</dbReference>
<evidence type="ECO:0000313" key="1">
    <source>
        <dbReference type="EMBL" id="GED09381.1"/>
    </source>
</evidence>